<keyword evidence="1" id="KW-0175">Coiled coil</keyword>
<gene>
    <name evidence="2" type="ORF">BMG03_01115</name>
</gene>
<proteinExistence type="predicted"/>
<evidence type="ECO:0000256" key="1">
    <source>
        <dbReference type="SAM" id="Coils"/>
    </source>
</evidence>
<feature type="coiled-coil region" evidence="1">
    <location>
        <begin position="26"/>
        <end position="60"/>
    </location>
</feature>
<protein>
    <submittedName>
        <fullName evidence="2">Uncharacterized protein</fullName>
    </submittedName>
</protein>
<reference evidence="2 3" key="1">
    <citation type="submission" date="2017-01" db="EMBL/GenBank/DDBJ databases">
        <title>The complete genome sequence of a sulfur-oxidizing marine bacterium Thioclava sp. 25B10_4T.</title>
        <authorList>
            <person name="Liu Y."/>
            <person name="Lai Q."/>
            <person name="Shao Z."/>
        </authorList>
    </citation>
    <scope>NUCLEOTIDE SEQUENCE [LARGE SCALE GENOMIC DNA]</scope>
    <source>
        <strain evidence="2 3">25B10_4</strain>
    </source>
</reference>
<evidence type="ECO:0000313" key="3">
    <source>
        <dbReference type="Proteomes" id="UP000185622"/>
    </source>
</evidence>
<keyword evidence="3" id="KW-1185">Reference proteome</keyword>
<dbReference type="RefSeq" id="WP_075775278.1">
    <property type="nucleotide sequence ID" value="NZ_CP019437.1"/>
</dbReference>
<dbReference type="Proteomes" id="UP000185622">
    <property type="component" value="Chromosome"/>
</dbReference>
<organism evidence="2 3">
    <name type="scientific">Thioclava nitratireducens</name>
    <dbReference type="NCBI Taxonomy" id="1915078"/>
    <lineage>
        <taxon>Bacteria</taxon>
        <taxon>Pseudomonadati</taxon>
        <taxon>Pseudomonadota</taxon>
        <taxon>Alphaproteobacteria</taxon>
        <taxon>Rhodobacterales</taxon>
        <taxon>Paracoccaceae</taxon>
        <taxon>Thioclava</taxon>
    </lineage>
</organism>
<dbReference type="EMBL" id="CP019437">
    <property type="protein sequence ID" value="AQS46556.1"/>
    <property type="molecule type" value="Genomic_DNA"/>
</dbReference>
<sequence length="60" mass="6769">MADFWSTIFGRSQRSQQTAAIATQLKSQTSAEVRKVETRAEALIAELERARQKKKGESNE</sequence>
<evidence type="ECO:0000313" key="2">
    <source>
        <dbReference type="EMBL" id="AQS46556.1"/>
    </source>
</evidence>
<accession>A0ABN4X8S5</accession>
<name>A0ABN4X8S5_9RHOB</name>